<accession>A0A8K0NXR9</accession>
<protein>
    <submittedName>
        <fullName evidence="1">Uncharacterized protein</fullName>
    </submittedName>
</protein>
<dbReference type="Proteomes" id="UP000792457">
    <property type="component" value="Unassembled WGS sequence"/>
</dbReference>
<evidence type="ECO:0000313" key="2">
    <source>
        <dbReference type="Proteomes" id="UP000792457"/>
    </source>
</evidence>
<reference evidence="1" key="1">
    <citation type="submission" date="2013-04" db="EMBL/GenBank/DDBJ databases">
        <authorList>
            <person name="Qu J."/>
            <person name="Murali S.C."/>
            <person name="Bandaranaike D."/>
            <person name="Bellair M."/>
            <person name="Blankenburg K."/>
            <person name="Chao H."/>
            <person name="Dinh H."/>
            <person name="Doddapaneni H."/>
            <person name="Downs B."/>
            <person name="Dugan-Rocha S."/>
            <person name="Elkadiri S."/>
            <person name="Gnanaolivu R.D."/>
            <person name="Hernandez B."/>
            <person name="Javaid M."/>
            <person name="Jayaseelan J.C."/>
            <person name="Lee S."/>
            <person name="Li M."/>
            <person name="Ming W."/>
            <person name="Munidasa M."/>
            <person name="Muniz J."/>
            <person name="Nguyen L."/>
            <person name="Ongeri F."/>
            <person name="Osuji N."/>
            <person name="Pu L.-L."/>
            <person name="Puazo M."/>
            <person name="Qu C."/>
            <person name="Quiroz J."/>
            <person name="Raj R."/>
            <person name="Weissenberger G."/>
            <person name="Xin Y."/>
            <person name="Zou X."/>
            <person name="Han Y."/>
            <person name="Richards S."/>
            <person name="Worley K."/>
            <person name="Muzny D."/>
            <person name="Gibbs R."/>
        </authorList>
    </citation>
    <scope>NUCLEOTIDE SEQUENCE</scope>
    <source>
        <strain evidence="1">Sampled in the wild</strain>
    </source>
</reference>
<gene>
    <name evidence="1" type="ORF">J437_LFUL006816</name>
</gene>
<dbReference type="InterPro" id="IPR013783">
    <property type="entry name" value="Ig-like_fold"/>
</dbReference>
<reference evidence="1" key="2">
    <citation type="submission" date="2017-10" db="EMBL/GenBank/DDBJ databases">
        <title>Ladona fulva Genome sequencing and assembly.</title>
        <authorList>
            <person name="Murali S."/>
            <person name="Richards S."/>
            <person name="Bandaranaike D."/>
            <person name="Bellair M."/>
            <person name="Blankenburg K."/>
            <person name="Chao H."/>
            <person name="Dinh H."/>
            <person name="Doddapaneni H."/>
            <person name="Dugan-Rocha S."/>
            <person name="Elkadiri S."/>
            <person name="Gnanaolivu R."/>
            <person name="Hernandez B."/>
            <person name="Skinner E."/>
            <person name="Javaid M."/>
            <person name="Lee S."/>
            <person name="Li M."/>
            <person name="Ming W."/>
            <person name="Munidasa M."/>
            <person name="Muniz J."/>
            <person name="Nguyen L."/>
            <person name="Hughes D."/>
            <person name="Osuji N."/>
            <person name="Pu L.-L."/>
            <person name="Puazo M."/>
            <person name="Qu C."/>
            <person name="Quiroz J."/>
            <person name="Raj R."/>
            <person name="Weissenberger G."/>
            <person name="Xin Y."/>
            <person name="Zou X."/>
            <person name="Han Y."/>
            <person name="Worley K."/>
            <person name="Muzny D."/>
            <person name="Gibbs R."/>
        </authorList>
    </citation>
    <scope>NUCLEOTIDE SEQUENCE</scope>
    <source>
        <strain evidence="1">Sampled in the wild</strain>
    </source>
</reference>
<dbReference type="AlphaFoldDB" id="A0A8K0NXR9"/>
<dbReference type="EMBL" id="KZ308369">
    <property type="protein sequence ID" value="KAG8228365.1"/>
    <property type="molecule type" value="Genomic_DNA"/>
</dbReference>
<proteinExistence type="predicted"/>
<evidence type="ECO:0000313" key="1">
    <source>
        <dbReference type="EMBL" id="KAG8228365.1"/>
    </source>
</evidence>
<dbReference type="Gene3D" id="2.60.40.10">
    <property type="entry name" value="Immunoglobulins"/>
    <property type="match status" value="1"/>
</dbReference>
<name>A0A8K0NXR9_LADFU</name>
<dbReference type="OrthoDB" id="5969272at2759"/>
<organism evidence="1 2">
    <name type="scientific">Ladona fulva</name>
    <name type="common">Scarce chaser dragonfly</name>
    <name type="synonym">Libellula fulva</name>
    <dbReference type="NCBI Taxonomy" id="123851"/>
    <lineage>
        <taxon>Eukaryota</taxon>
        <taxon>Metazoa</taxon>
        <taxon>Ecdysozoa</taxon>
        <taxon>Arthropoda</taxon>
        <taxon>Hexapoda</taxon>
        <taxon>Insecta</taxon>
        <taxon>Pterygota</taxon>
        <taxon>Palaeoptera</taxon>
        <taxon>Odonata</taxon>
        <taxon>Epiprocta</taxon>
        <taxon>Anisoptera</taxon>
        <taxon>Libelluloidea</taxon>
        <taxon>Libellulidae</taxon>
        <taxon>Ladona</taxon>
    </lineage>
</organism>
<comment type="caution">
    <text evidence="1">The sequence shown here is derived from an EMBL/GenBank/DDBJ whole genome shotgun (WGS) entry which is preliminary data.</text>
</comment>
<keyword evidence="2" id="KW-1185">Reference proteome</keyword>
<sequence>MNMASGSIVFQKSDGYEVFTALTSLVLQHYEVRVLGAFVTRGNTAVLRCQVPSVVREYLTVTSWLQDDSFNIYPSSDGGKRAWLDIEVILEKAYKKRKEVIGVTQE</sequence>